<dbReference type="Pfam" id="PF00218">
    <property type="entry name" value="IGPS"/>
    <property type="match status" value="1"/>
</dbReference>
<keyword evidence="3 8" id="KW-0028">Amino-acid biosynthesis</keyword>
<evidence type="ECO:0000256" key="8">
    <source>
        <dbReference type="HAMAP-Rule" id="MF_00134"/>
    </source>
</evidence>
<protein>
    <recommendedName>
        <fullName evidence="8">Indole-3-glycerol phosphate synthase</fullName>
        <shortName evidence="8">IGPS</shortName>
        <ecNumber evidence="8">4.1.1.48</ecNumber>
    </recommendedName>
</protein>
<comment type="pathway">
    <text evidence="2 8">Amino-acid biosynthesis; L-tryptophan biosynthesis; L-tryptophan from chorismate: step 4/5.</text>
</comment>
<dbReference type="SUPFAM" id="SSF51366">
    <property type="entry name" value="Ribulose-phoshate binding barrel"/>
    <property type="match status" value="1"/>
</dbReference>
<evidence type="ECO:0000256" key="6">
    <source>
        <dbReference type="ARBA" id="ARBA00023141"/>
    </source>
</evidence>
<evidence type="ECO:0000256" key="7">
    <source>
        <dbReference type="ARBA" id="ARBA00023239"/>
    </source>
</evidence>
<dbReference type="GO" id="GO:0004425">
    <property type="term" value="F:indole-3-glycerol-phosphate synthase activity"/>
    <property type="evidence" value="ECO:0007669"/>
    <property type="project" value="UniProtKB-EC"/>
</dbReference>
<feature type="domain" description="Indole-3-glycerol phosphate synthase" evidence="9">
    <location>
        <begin position="22"/>
        <end position="272"/>
    </location>
</feature>
<dbReference type="NCBIfam" id="NF001377">
    <property type="entry name" value="PRK00278.2-4"/>
    <property type="match status" value="1"/>
</dbReference>
<keyword evidence="5 8" id="KW-0822">Tryptophan biosynthesis</keyword>
<dbReference type="PANTHER" id="PTHR22854:SF2">
    <property type="entry name" value="INDOLE-3-GLYCEROL-PHOSPHATE SYNTHASE"/>
    <property type="match status" value="1"/>
</dbReference>
<dbReference type="EC" id="4.1.1.48" evidence="8"/>
<evidence type="ECO:0000259" key="9">
    <source>
        <dbReference type="Pfam" id="PF00218"/>
    </source>
</evidence>
<evidence type="ECO:0000256" key="5">
    <source>
        <dbReference type="ARBA" id="ARBA00022822"/>
    </source>
</evidence>
<evidence type="ECO:0000256" key="3">
    <source>
        <dbReference type="ARBA" id="ARBA00022605"/>
    </source>
</evidence>
<proteinExistence type="inferred from homology"/>
<dbReference type="PANTHER" id="PTHR22854">
    <property type="entry name" value="TRYPTOPHAN BIOSYNTHESIS PROTEIN"/>
    <property type="match status" value="1"/>
</dbReference>
<keyword evidence="6 8" id="KW-0057">Aromatic amino acid biosynthesis</keyword>
<evidence type="ECO:0000256" key="4">
    <source>
        <dbReference type="ARBA" id="ARBA00022793"/>
    </source>
</evidence>
<dbReference type="Gene3D" id="3.20.20.70">
    <property type="entry name" value="Aldolase class I"/>
    <property type="match status" value="1"/>
</dbReference>
<sequence>MTAVSSPPAAGTAPAAPADLLARLVDAAHRQTAERRAAVPLAEVERRAAQAGPVRDFGAALRAPGLSVIAELKPRSPLKGPLTDDYRPAELARRYEAGGAAALSVLAHTEGFGGRPEDIATVRAAVGLPVMRKDFVVDEYQIAEARAFGADAVLLVVAALTAGRLSELHAYALRMGLHTLVEVHSVEEARTALLLGAANIGVNHRDLRDFRIDLGLTARLRAEVPADRVLVAESGVRGPADARRLHTDGADAVLVGETLMRSADPAAEVAALIQERS</sequence>
<accession>A0ABV3EVX7</accession>
<comment type="caution">
    <text evidence="10">The sequence shown here is derived from an EMBL/GenBank/DDBJ whole genome shotgun (WGS) entry which is preliminary data.</text>
</comment>
<keyword evidence="7 8" id="KW-0456">Lyase</keyword>
<comment type="similarity">
    <text evidence="8">Belongs to the TrpC family.</text>
</comment>
<keyword evidence="4 8" id="KW-0210">Decarboxylase</keyword>
<evidence type="ECO:0000313" key="10">
    <source>
        <dbReference type="EMBL" id="MEU9580276.1"/>
    </source>
</evidence>
<evidence type="ECO:0000313" key="11">
    <source>
        <dbReference type="Proteomes" id="UP001551584"/>
    </source>
</evidence>
<dbReference type="CDD" id="cd00331">
    <property type="entry name" value="IGPS"/>
    <property type="match status" value="1"/>
</dbReference>
<dbReference type="RefSeq" id="WP_359275901.1">
    <property type="nucleotide sequence ID" value="NZ_JBEZNA010000070.1"/>
</dbReference>
<evidence type="ECO:0000256" key="2">
    <source>
        <dbReference type="ARBA" id="ARBA00004696"/>
    </source>
</evidence>
<dbReference type="InterPro" id="IPR013798">
    <property type="entry name" value="Indole-3-glycerol_P_synth_dom"/>
</dbReference>
<keyword evidence="11" id="KW-1185">Reference proteome</keyword>
<dbReference type="Proteomes" id="UP001551584">
    <property type="component" value="Unassembled WGS sequence"/>
</dbReference>
<dbReference type="HAMAP" id="MF_00134_B">
    <property type="entry name" value="IGPS_B"/>
    <property type="match status" value="1"/>
</dbReference>
<organism evidence="10 11">
    <name type="scientific">Streptomyces chilikensis</name>
    <dbReference type="NCBI Taxonomy" id="1194079"/>
    <lineage>
        <taxon>Bacteria</taxon>
        <taxon>Bacillati</taxon>
        <taxon>Actinomycetota</taxon>
        <taxon>Actinomycetes</taxon>
        <taxon>Kitasatosporales</taxon>
        <taxon>Streptomycetaceae</taxon>
        <taxon>Streptomyces</taxon>
    </lineage>
</organism>
<evidence type="ECO:0000256" key="1">
    <source>
        <dbReference type="ARBA" id="ARBA00001633"/>
    </source>
</evidence>
<dbReference type="EMBL" id="JBEZNA010000070">
    <property type="protein sequence ID" value="MEU9580276.1"/>
    <property type="molecule type" value="Genomic_DNA"/>
</dbReference>
<dbReference type="InterPro" id="IPR011060">
    <property type="entry name" value="RibuloseP-bd_barrel"/>
</dbReference>
<gene>
    <name evidence="8 10" type="primary">trpC</name>
    <name evidence="10" type="ORF">AB0D95_23965</name>
</gene>
<name>A0ABV3EVX7_9ACTN</name>
<reference evidence="10 11" key="1">
    <citation type="submission" date="2024-06" db="EMBL/GenBank/DDBJ databases">
        <title>The Natural Products Discovery Center: Release of the First 8490 Sequenced Strains for Exploring Actinobacteria Biosynthetic Diversity.</title>
        <authorList>
            <person name="Kalkreuter E."/>
            <person name="Kautsar S.A."/>
            <person name="Yang D."/>
            <person name="Bader C.D."/>
            <person name="Teijaro C.N."/>
            <person name="Fluegel L."/>
            <person name="Davis C.M."/>
            <person name="Simpson J.R."/>
            <person name="Lauterbach L."/>
            <person name="Steele A.D."/>
            <person name="Gui C."/>
            <person name="Meng S."/>
            <person name="Li G."/>
            <person name="Viehrig K."/>
            <person name="Ye F."/>
            <person name="Su P."/>
            <person name="Kiefer A.F."/>
            <person name="Nichols A."/>
            <person name="Cepeda A.J."/>
            <person name="Yan W."/>
            <person name="Fan B."/>
            <person name="Jiang Y."/>
            <person name="Adhikari A."/>
            <person name="Zheng C.-J."/>
            <person name="Schuster L."/>
            <person name="Cowan T.M."/>
            <person name="Smanski M.J."/>
            <person name="Chevrette M.G."/>
            <person name="De Carvalho L.P.S."/>
            <person name="Shen B."/>
        </authorList>
    </citation>
    <scope>NUCLEOTIDE SEQUENCE [LARGE SCALE GENOMIC DNA]</scope>
    <source>
        <strain evidence="10 11">NPDC048117</strain>
    </source>
</reference>
<comment type="catalytic activity">
    <reaction evidence="1 8">
        <text>1-(2-carboxyphenylamino)-1-deoxy-D-ribulose 5-phosphate + H(+) = (1S,2R)-1-C-(indol-3-yl)glycerol 3-phosphate + CO2 + H2O</text>
        <dbReference type="Rhea" id="RHEA:23476"/>
        <dbReference type="ChEBI" id="CHEBI:15377"/>
        <dbReference type="ChEBI" id="CHEBI:15378"/>
        <dbReference type="ChEBI" id="CHEBI:16526"/>
        <dbReference type="ChEBI" id="CHEBI:58613"/>
        <dbReference type="ChEBI" id="CHEBI:58866"/>
        <dbReference type="EC" id="4.1.1.48"/>
    </reaction>
</comment>
<dbReference type="InterPro" id="IPR013785">
    <property type="entry name" value="Aldolase_TIM"/>
</dbReference>
<dbReference type="InterPro" id="IPR045186">
    <property type="entry name" value="Indole-3-glycerol_P_synth"/>
</dbReference>